<protein>
    <submittedName>
        <fullName evidence="1">Uncharacterized protein</fullName>
    </submittedName>
</protein>
<evidence type="ECO:0000313" key="2">
    <source>
        <dbReference type="Proteomes" id="UP001497497"/>
    </source>
</evidence>
<gene>
    <name evidence="1" type="ORF">GSLYS_00015449001</name>
</gene>
<dbReference type="GO" id="GO:0004559">
    <property type="term" value="F:alpha-mannosidase activity"/>
    <property type="evidence" value="ECO:0007669"/>
    <property type="project" value="TreeGrafter"/>
</dbReference>
<dbReference type="GO" id="GO:0006491">
    <property type="term" value="P:N-glycan processing"/>
    <property type="evidence" value="ECO:0007669"/>
    <property type="project" value="TreeGrafter"/>
</dbReference>
<dbReference type="Gene3D" id="2.70.98.30">
    <property type="entry name" value="Golgi alpha-mannosidase II, domain 4"/>
    <property type="match status" value="1"/>
</dbReference>
<dbReference type="GO" id="GO:0005975">
    <property type="term" value="P:carbohydrate metabolic process"/>
    <property type="evidence" value="ECO:0007669"/>
    <property type="project" value="InterPro"/>
</dbReference>
<dbReference type="AlphaFoldDB" id="A0AAV2I549"/>
<dbReference type="EMBL" id="CAXITT010000454">
    <property type="protein sequence ID" value="CAL1541843.1"/>
    <property type="molecule type" value="Genomic_DNA"/>
</dbReference>
<dbReference type="SUPFAM" id="SSF74650">
    <property type="entry name" value="Galactose mutarotase-like"/>
    <property type="match status" value="1"/>
</dbReference>
<dbReference type="Proteomes" id="UP001497497">
    <property type="component" value="Unassembled WGS sequence"/>
</dbReference>
<dbReference type="GO" id="GO:0000139">
    <property type="term" value="C:Golgi membrane"/>
    <property type="evidence" value="ECO:0007669"/>
    <property type="project" value="TreeGrafter"/>
</dbReference>
<evidence type="ECO:0000313" key="1">
    <source>
        <dbReference type="EMBL" id="CAL1541843.1"/>
    </source>
</evidence>
<dbReference type="GO" id="GO:0030246">
    <property type="term" value="F:carbohydrate binding"/>
    <property type="evidence" value="ECO:0007669"/>
    <property type="project" value="InterPro"/>
</dbReference>
<organism evidence="1 2">
    <name type="scientific">Lymnaea stagnalis</name>
    <name type="common">Great pond snail</name>
    <name type="synonym">Helix stagnalis</name>
    <dbReference type="NCBI Taxonomy" id="6523"/>
    <lineage>
        <taxon>Eukaryota</taxon>
        <taxon>Metazoa</taxon>
        <taxon>Spiralia</taxon>
        <taxon>Lophotrochozoa</taxon>
        <taxon>Mollusca</taxon>
        <taxon>Gastropoda</taxon>
        <taxon>Heterobranchia</taxon>
        <taxon>Euthyneura</taxon>
        <taxon>Panpulmonata</taxon>
        <taxon>Hygrophila</taxon>
        <taxon>Lymnaeoidea</taxon>
        <taxon>Lymnaeidae</taxon>
        <taxon>Lymnaea</taxon>
    </lineage>
</organism>
<comment type="caution">
    <text evidence="1">The sequence shown here is derived from an EMBL/GenBank/DDBJ whole genome shotgun (WGS) entry which is preliminary data.</text>
</comment>
<name>A0AAV2I549_LYMST</name>
<sequence length="184" mass="20670">MEVILDRRLMQDDWRGLNEGAQDNKVNPSRFILLPEKRDAAGQTKGAICYPSTLAHLLSSHLHNPLQVAVMTHTNGIFETQVRFQNETWPCSCKLLNLRNLGTGNTSSLKALLVVHRVGLDCSYSQIYTDCNNEEKVNLNVFGGVQIKMAAETTLTGVQELTPLNDLKLQLNDMEIKTVKLTYR</sequence>
<accession>A0AAV2I549</accession>
<dbReference type="InterPro" id="IPR011013">
    <property type="entry name" value="Gal_mutarotase_sf_dom"/>
</dbReference>
<dbReference type="PANTHER" id="PTHR11607:SF3">
    <property type="entry name" value="LYSOSOMAL ALPHA-MANNOSIDASE"/>
    <property type="match status" value="1"/>
</dbReference>
<reference evidence="1 2" key="1">
    <citation type="submission" date="2024-04" db="EMBL/GenBank/DDBJ databases">
        <authorList>
            <consortium name="Genoscope - CEA"/>
            <person name="William W."/>
        </authorList>
    </citation>
    <scope>NUCLEOTIDE SEQUENCE [LARGE SCALE GENOMIC DNA]</scope>
</reference>
<dbReference type="InterPro" id="IPR050843">
    <property type="entry name" value="Glycosyl_Hydrlase_38"/>
</dbReference>
<dbReference type="PANTHER" id="PTHR11607">
    <property type="entry name" value="ALPHA-MANNOSIDASE"/>
    <property type="match status" value="1"/>
</dbReference>
<keyword evidence="2" id="KW-1185">Reference proteome</keyword>
<proteinExistence type="predicted"/>